<gene>
    <name evidence="3" type="ORF">Fot_48767</name>
</gene>
<comment type="caution">
    <text evidence="3">The sequence shown here is derived from an EMBL/GenBank/DDBJ whole genome shotgun (WGS) entry which is preliminary data.</text>
</comment>
<name>A0ABD1Q9Y2_9LAMI</name>
<sequence length="188" mass="20888">MECIMRLSSAEEQQSRVHGPFPSLEHLLLHGLRNFIGLFKWEGGGAVAPLLPGIFSQLRQGFANTLHNLRKLDVSCCKEIEEIIGDDDDGGLDINSSVDVTLPRLKILQLLNLPELKSICKGMMICDSIERIQISKCKRLKKVPLYLLPLDGQLSPPPIEVSQRERERVVGITGVGASQFQQYPATIC</sequence>
<keyword evidence="1" id="KW-0611">Plant defense</keyword>
<dbReference type="InterPro" id="IPR050905">
    <property type="entry name" value="Plant_NBS-LRR"/>
</dbReference>
<evidence type="ECO:0000256" key="1">
    <source>
        <dbReference type="ARBA" id="ARBA00022821"/>
    </source>
</evidence>
<organism evidence="3 4">
    <name type="scientific">Forsythia ovata</name>
    <dbReference type="NCBI Taxonomy" id="205694"/>
    <lineage>
        <taxon>Eukaryota</taxon>
        <taxon>Viridiplantae</taxon>
        <taxon>Streptophyta</taxon>
        <taxon>Embryophyta</taxon>
        <taxon>Tracheophyta</taxon>
        <taxon>Spermatophyta</taxon>
        <taxon>Magnoliopsida</taxon>
        <taxon>eudicotyledons</taxon>
        <taxon>Gunneridae</taxon>
        <taxon>Pentapetalae</taxon>
        <taxon>asterids</taxon>
        <taxon>lamiids</taxon>
        <taxon>Lamiales</taxon>
        <taxon>Oleaceae</taxon>
        <taxon>Forsythieae</taxon>
        <taxon>Forsythia</taxon>
    </lineage>
</organism>
<proteinExistence type="predicted"/>
<dbReference type="InterPro" id="IPR057135">
    <property type="entry name" value="At4g27190-like_LRR"/>
</dbReference>
<dbReference type="PANTHER" id="PTHR33463:SF187">
    <property type="entry name" value="AND NB-ARC DOMAIN DISEASE RESISTANCE PROTEIN, PUTATIVE-RELATED"/>
    <property type="match status" value="1"/>
</dbReference>
<dbReference type="PANTHER" id="PTHR33463">
    <property type="entry name" value="NB-ARC DOMAIN-CONTAINING PROTEIN-RELATED"/>
    <property type="match status" value="1"/>
</dbReference>
<evidence type="ECO:0000313" key="4">
    <source>
        <dbReference type="Proteomes" id="UP001604277"/>
    </source>
</evidence>
<protein>
    <submittedName>
        <fullName evidence="3">Disease resistance protein</fullName>
    </submittedName>
</protein>
<dbReference type="Gene3D" id="3.80.10.10">
    <property type="entry name" value="Ribonuclease Inhibitor"/>
    <property type="match status" value="1"/>
</dbReference>
<reference evidence="4" key="1">
    <citation type="submission" date="2024-07" db="EMBL/GenBank/DDBJ databases">
        <title>Two chromosome-level genome assemblies of Korean endemic species Abeliophyllum distichum and Forsythia ovata (Oleaceae).</title>
        <authorList>
            <person name="Jang H."/>
        </authorList>
    </citation>
    <scope>NUCLEOTIDE SEQUENCE [LARGE SCALE GENOMIC DNA]</scope>
</reference>
<evidence type="ECO:0000313" key="3">
    <source>
        <dbReference type="EMBL" id="KAL2473031.1"/>
    </source>
</evidence>
<dbReference type="SUPFAM" id="SSF52047">
    <property type="entry name" value="RNI-like"/>
    <property type="match status" value="1"/>
</dbReference>
<dbReference type="EMBL" id="JBFOLJ010000015">
    <property type="protein sequence ID" value="KAL2473031.1"/>
    <property type="molecule type" value="Genomic_DNA"/>
</dbReference>
<accession>A0ABD1Q9Y2</accession>
<evidence type="ECO:0000259" key="2">
    <source>
        <dbReference type="Pfam" id="PF23247"/>
    </source>
</evidence>
<dbReference type="AlphaFoldDB" id="A0ABD1Q9Y2"/>
<feature type="domain" description="Disease resistance protein At4g27190-like leucine-rich repeats" evidence="2">
    <location>
        <begin position="63"/>
        <end position="143"/>
    </location>
</feature>
<dbReference type="Proteomes" id="UP001604277">
    <property type="component" value="Unassembled WGS sequence"/>
</dbReference>
<dbReference type="InterPro" id="IPR032675">
    <property type="entry name" value="LRR_dom_sf"/>
</dbReference>
<keyword evidence="4" id="KW-1185">Reference proteome</keyword>
<dbReference type="Pfam" id="PF23247">
    <property type="entry name" value="LRR_RPS2"/>
    <property type="match status" value="1"/>
</dbReference>